<dbReference type="PROSITE" id="PS00676">
    <property type="entry name" value="SIGMA54_INTERACT_2"/>
    <property type="match status" value="1"/>
</dbReference>
<reference evidence="6 7" key="1">
    <citation type="journal article" date="2011" name="J. Bacteriol.">
        <title>Genome sequence of the verrucomicrobium Opitutus terrae PB90-1, an abundant inhabitant of rice paddy soil ecosystems.</title>
        <authorList>
            <person name="van Passel M.W."/>
            <person name="Kant R."/>
            <person name="Palva A."/>
            <person name="Copeland A."/>
            <person name="Lucas S."/>
            <person name="Lapidus A."/>
            <person name="Glavina del Rio T."/>
            <person name="Pitluck S."/>
            <person name="Goltsman E."/>
            <person name="Clum A."/>
            <person name="Sun H."/>
            <person name="Schmutz J."/>
            <person name="Larimer F.W."/>
            <person name="Land M.L."/>
            <person name="Hauser L."/>
            <person name="Kyrpides N."/>
            <person name="Mikhailova N."/>
            <person name="Richardson P.P."/>
            <person name="Janssen P.H."/>
            <person name="de Vos W.M."/>
            <person name="Smidt H."/>
        </authorList>
    </citation>
    <scope>NUCLEOTIDE SEQUENCE [LARGE SCALE GENOMIC DNA]</scope>
    <source>
        <strain evidence="7">DSM 11246 / JCM 15787 / PB90-1</strain>
    </source>
</reference>
<dbReference type="Proteomes" id="UP000007013">
    <property type="component" value="Chromosome"/>
</dbReference>
<dbReference type="RefSeq" id="WP_012377166.1">
    <property type="nucleotide sequence ID" value="NC_010571.1"/>
</dbReference>
<dbReference type="InterPro" id="IPR001789">
    <property type="entry name" value="Sig_transdc_resp-reg_receiver"/>
</dbReference>
<dbReference type="KEGG" id="ote:Oter_4375"/>
<evidence type="ECO:0000313" key="7">
    <source>
        <dbReference type="Proteomes" id="UP000007013"/>
    </source>
</evidence>
<feature type="domain" description="Sigma-54 factor interaction" evidence="4">
    <location>
        <begin position="139"/>
        <end position="373"/>
    </location>
</feature>
<evidence type="ECO:0000259" key="4">
    <source>
        <dbReference type="PROSITE" id="PS50045"/>
    </source>
</evidence>
<dbReference type="Pfam" id="PF00072">
    <property type="entry name" value="Response_reg"/>
    <property type="match status" value="1"/>
</dbReference>
<dbReference type="PANTHER" id="PTHR32071">
    <property type="entry name" value="TRANSCRIPTIONAL REGULATORY PROTEIN"/>
    <property type="match status" value="1"/>
</dbReference>
<dbReference type="InterPro" id="IPR003593">
    <property type="entry name" value="AAA+_ATPase"/>
</dbReference>
<dbReference type="InterPro" id="IPR002078">
    <property type="entry name" value="Sigma_54_int"/>
</dbReference>
<dbReference type="SUPFAM" id="SSF52540">
    <property type="entry name" value="P-loop containing nucleoside triphosphate hydrolases"/>
    <property type="match status" value="1"/>
</dbReference>
<dbReference type="OrthoDB" id="9771372at2"/>
<dbReference type="InterPro" id="IPR011006">
    <property type="entry name" value="CheY-like_superfamily"/>
</dbReference>
<keyword evidence="1" id="KW-0547">Nucleotide-binding</keyword>
<dbReference type="eggNOG" id="COG2204">
    <property type="taxonomic scope" value="Bacteria"/>
</dbReference>
<dbReference type="SMART" id="SM00448">
    <property type="entry name" value="REC"/>
    <property type="match status" value="1"/>
</dbReference>
<dbReference type="HOGENOM" id="CLU_000445_0_6_0"/>
<dbReference type="PROSITE" id="PS50110">
    <property type="entry name" value="RESPONSE_REGULATORY"/>
    <property type="match status" value="1"/>
</dbReference>
<accession>B1ZRJ6</accession>
<proteinExistence type="predicted"/>
<dbReference type="FunFam" id="3.40.50.300:FF:000006">
    <property type="entry name" value="DNA-binding transcriptional regulator NtrC"/>
    <property type="match status" value="1"/>
</dbReference>
<dbReference type="PROSITE" id="PS00675">
    <property type="entry name" value="SIGMA54_INTERACT_1"/>
    <property type="match status" value="1"/>
</dbReference>
<evidence type="ECO:0000256" key="2">
    <source>
        <dbReference type="ARBA" id="ARBA00022840"/>
    </source>
</evidence>
<dbReference type="AlphaFoldDB" id="B1ZRJ6"/>
<keyword evidence="7" id="KW-1185">Reference proteome</keyword>
<name>B1ZRJ6_OPITP</name>
<dbReference type="Pfam" id="PF25601">
    <property type="entry name" value="AAA_lid_14"/>
    <property type="match status" value="1"/>
</dbReference>
<dbReference type="GO" id="GO:0000160">
    <property type="term" value="P:phosphorelay signal transduction system"/>
    <property type="evidence" value="ECO:0007669"/>
    <property type="project" value="InterPro"/>
</dbReference>
<sequence length="504" mass="55579">MSAKLLVVEDDASQRAALGELARQIGYECEEFSNAEDVAELRIARLAEFDAGIIDWDLPGINGTALARQLHQRNELLDLVMLTAHTSKISRNAALAEGFLHYIKKPGTENLKKYLREQQPKWSAQRIALRKLQDPGTGIVGPSDALATLRQEIVRIAAEDRNVLLLGETGTGKDLVARKLCELSPRGDRSLIILNAASVNNEALADSEFFGIGARVATGVAESEGAFRAADGGTLFLDEVGELSLPVQAKLLRALANKVVKTVGRHDEEKVDVRVITATNRNLPEMVSNGAFREDLYNRLAEAHIFLTPLRDRPEDILPLAEHQLALELKKLRMRKPGLLRKQFSPEVRKRLKANLWLGNVRVLQSVIGEAVSRSRDRTFIIESDLQFPPATGKVSSHAGGPVTAGIAAPPAALVKEVREFLDPLDAAFPIAAAARGDAEVRLEDLAKPFGKSRAAISYFFNPKRFYLMRGEQRIEIIKYLAQNDRALWVNLRSNASPVADRFD</sequence>
<dbReference type="SUPFAM" id="SSF52172">
    <property type="entry name" value="CheY-like"/>
    <property type="match status" value="1"/>
</dbReference>
<dbReference type="CDD" id="cd00009">
    <property type="entry name" value="AAA"/>
    <property type="match status" value="1"/>
</dbReference>
<evidence type="ECO:0000256" key="3">
    <source>
        <dbReference type="PROSITE-ProRule" id="PRU00169"/>
    </source>
</evidence>
<feature type="domain" description="Response regulatory" evidence="5">
    <location>
        <begin position="4"/>
        <end position="120"/>
    </location>
</feature>
<dbReference type="InterPro" id="IPR027417">
    <property type="entry name" value="P-loop_NTPase"/>
</dbReference>
<organism evidence="6 7">
    <name type="scientific">Opitutus terrae (strain DSM 11246 / JCM 15787 / PB90-1)</name>
    <dbReference type="NCBI Taxonomy" id="452637"/>
    <lineage>
        <taxon>Bacteria</taxon>
        <taxon>Pseudomonadati</taxon>
        <taxon>Verrucomicrobiota</taxon>
        <taxon>Opitutia</taxon>
        <taxon>Opitutales</taxon>
        <taxon>Opitutaceae</taxon>
        <taxon>Opitutus</taxon>
    </lineage>
</organism>
<dbReference type="Gene3D" id="3.40.50.300">
    <property type="entry name" value="P-loop containing nucleotide triphosphate hydrolases"/>
    <property type="match status" value="1"/>
</dbReference>
<evidence type="ECO:0000259" key="5">
    <source>
        <dbReference type="PROSITE" id="PS50110"/>
    </source>
</evidence>
<gene>
    <name evidence="6" type="ordered locus">Oter_4375</name>
</gene>
<dbReference type="Pfam" id="PF00158">
    <property type="entry name" value="Sigma54_activat"/>
    <property type="match status" value="1"/>
</dbReference>
<dbReference type="Gene3D" id="3.40.50.2300">
    <property type="match status" value="1"/>
</dbReference>
<keyword evidence="3" id="KW-0597">Phosphoprotein</keyword>
<evidence type="ECO:0000313" key="6">
    <source>
        <dbReference type="EMBL" id="ACB77646.1"/>
    </source>
</evidence>
<dbReference type="EMBL" id="CP001032">
    <property type="protein sequence ID" value="ACB77646.1"/>
    <property type="molecule type" value="Genomic_DNA"/>
</dbReference>
<dbReference type="InterPro" id="IPR025662">
    <property type="entry name" value="Sigma_54_int_dom_ATP-bd_1"/>
</dbReference>
<keyword evidence="2" id="KW-0067">ATP-binding</keyword>
<dbReference type="PROSITE" id="PS50045">
    <property type="entry name" value="SIGMA54_INTERACT_4"/>
    <property type="match status" value="1"/>
</dbReference>
<dbReference type="CDD" id="cd00156">
    <property type="entry name" value="REC"/>
    <property type="match status" value="1"/>
</dbReference>
<dbReference type="GO" id="GO:0006355">
    <property type="term" value="P:regulation of DNA-templated transcription"/>
    <property type="evidence" value="ECO:0007669"/>
    <property type="project" value="InterPro"/>
</dbReference>
<dbReference type="SMART" id="SM00382">
    <property type="entry name" value="AAA"/>
    <property type="match status" value="1"/>
</dbReference>
<dbReference type="Gene3D" id="1.10.8.60">
    <property type="match status" value="1"/>
</dbReference>
<dbReference type="InterPro" id="IPR025943">
    <property type="entry name" value="Sigma_54_int_dom_ATP-bd_2"/>
</dbReference>
<evidence type="ECO:0000256" key="1">
    <source>
        <dbReference type="ARBA" id="ARBA00022741"/>
    </source>
</evidence>
<protein>
    <submittedName>
        <fullName evidence="6">Putative two component, sigma54 specific, transcriptional regulator, Fis family</fullName>
    </submittedName>
</protein>
<dbReference type="GO" id="GO:0005524">
    <property type="term" value="F:ATP binding"/>
    <property type="evidence" value="ECO:0007669"/>
    <property type="project" value="UniProtKB-KW"/>
</dbReference>
<dbReference type="STRING" id="452637.Oter_4375"/>
<dbReference type="InterPro" id="IPR058031">
    <property type="entry name" value="AAA_lid_NorR"/>
</dbReference>
<feature type="modified residue" description="4-aspartylphosphate" evidence="3">
    <location>
        <position position="55"/>
    </location>
</feature>